<feature type="non-terminal residue" evidence="2">
    <location>
        <position position="1"/>
    </location>
</feature>
<dbReference type="AlphaFoldDB" id="X1LM27"/>
<dbReference type="InterPro" id="IPR029767">
    <property type="entry name" value="WecB-like"/>
</dbReference>
<dbReference type="EMBL" id="BARV01012700">
    <property type="protein sequence ID" value="GAI06881.1"/>
    <property type="molecule type" value="Genomic_DNA"/>
</dbReference>
<name>X1LM27_9ZZZZ</name>
<evidence type="ECO:0000259" key="1">
    <source>
        <dbReference type="Pfam" id="PF02350"/>
    </source>
</evidence>
<feature type="domain" description="UDP-N-acetylglucosamine 2-epimerase" evidence="1">
    <location>
        <begin position="1"/>
        <end position="84"/>
    </location>
</feature>
<gene>
    <name evidence="2" type="ORF">S06H3_23386</name>
</gene>
<dbReference type="PANTHER" id="PTHR43174:SF1">
    <property type="entry name" value="UDP-N-ACETYLGLUCOSAMINE 2-EPIMERASE"/>
    <property type="match status" value="1"/>
</dbReference>
<sequence>LEKNAKKILTDSGGVQKEAYWLGVPCITLREETEWVETMGSGWNIIVGTNPGNIIKAIEEVKVGDYAHLPYGKGNAAMKIIDTLMATTSHTHV</sequence>
<organism evidence="2">
    <name type="scientific">marine sediment metagenome</name>
    <dbReference type="NCBI Taxonomy" id="412755"/>
    <lineage>
        <taxon>unclassified sequences</taxon>
        <taxon>metagenomes</taxon>
        <taxon>ecological metagenomes</taxon>
    </lineage>
</organism>
<comment type="caution">
    <text evidence="2">The sequence shown here is derived from an EMBL/GenBank/DDBJ whole genome shotgun (WGS) entry which is preliminary data.</text>
</comment>
<protein>
    <recommendedName>
        <fullName evidence="1">UDP-N-acetylglucosamine 2-epimerase domain-containing protein</fullName>
    </recommendedName>
</protein>
<accession>X1LM27</accession>
<proteinExistence type="predicted"/>
<dbReference type="SUPFAM" id="SSF53756">
    <property type="entry name" value="UDP-Glycosyltransferase/glycogen phosphorylase"/>
    <property type="match status" value="1"/>
</dbReference>
<evidence type="ECO:0000313" key="2">
    <source>
        <dbReference type="EMBL" id="GAI06881.1"/>
    </source>
</evidence>
<dbReference type="Pfam" id="PF02350">
    <property type="entry name" value="Epimerase_2"/>
    <property type="match status" value="1"/>
</dbReference>
<dbReference type="PANTHER" id="PTHR43174">
    <property type="entry name" value="UDP-N-ACETYLGLUCOSAMINE 2-EPIMERASE"/>
    <property type="match status" value="1"/>
</dbReference>
<reference evidence="2" key="1">
    <citation type="journal article" date="2014" name="Front. Microbiol.">
        <title>High frequency of phylogenetically diverse reductive dehalogenase-homologous genes in deep subseafloor sedimentary metagenomes.</title>
        <authorList>
            <person name="Kawai M."/>
            <person name="Futagami T."/>
            <person name="Toyoda A."/>
            <person name="Takaki Y."/>
            <person name="Nishi S."/>
            <person name="Hori S."/>
            <person name="Arai W."/>
            <person name="Tsubouchi T."/>
            <person name="Morono Y."/>
            <person name="Uchiyama I."/>
            <person name="Ito T."/>
            <person name="Fujiyama A."/>
            <person name="Inagaki F."/>
            <person name="Takami H."/>
        </authorList>
    </citation>
    <scope>NUCLEOTIDE SEQUENCE</scope>
    <source>
        <strain evidence="2">Expedition CK06-06</strain>
    </source>
</reference>
<dbReference type="Gene3D" id="3.40.50.2000">
    <property type="entry name" value="Glycogen Phosphorylase B"/>
    <property type="match status" value="1"/>
</dbReference>
<dbReference type="InterPro" id="IPR003331">
    <property type="entry name" value="UDP_GlcNAc_Epimerase_2_dom"/>
</dbReference>